<accession>A0A915HW15</accession>
<dbReference type="AlphaFoldDB" id="A0A915HW15"/>
<proteinExistence type="predicted"/>
<keyword evidence="1" id="KW-1185">Reference proteome</keyword>
<protein>
    <submittedName>
        <fullName evidence="2">Uncharacterized protein</fullName>
    </submittedName>
</protein>
<evidence type="ECO:0000313" key="2">
    <source>
        <dbReference type="WBParaSite" id="nRc.2.0.1.t05980-RA"/>
    </source>
</evidence>
<dbReference type="WBParaSite" id="nRc.2.0.1.t05980-RA">
    <property type="protein sequence ID" value="nRc.2.0.1.t05980-RA"/>
    <property type="gene ID" value="nRc.2.0.1.g05980"/>
</dbReference>
<sequence>MVHQSMSDNETSRIDIFSYRLRLRADRLPVVRPASDFTCCELLPPACDVLGVLIAVVCLAAPPILDAVIADCLPLPSAFFDILIVRLLYFYSRISIGKETMCRYKIAHLIDIDTRRAIVRTGRWTVSCIEE</sequence>
<organism evidence="1 2">
    <name type="scientific">Romanomermis culicivorax</name>
    <name type="common">Nematode worm</name>
    <dbReference type="NCBI Taxonomy" id="13658"/>
    <lineage>
        <taxon>Eukaryota</taxon>
        <taxon>Metazoa</taxon>
        <taxon>Ecdysozoa</taxon>
        <taxon>Nematoda</taxon>
        <taxon>Enoplea</taxon>
        <taxon>Dorylaimia</taxon>
        <taxon>Mermithida</taxon>
        <taxon>Mermithoidea</taxon>
        <taxon>Mermithidae</taxon>
        <taxon>Romanomermis</taxon>
    </lineage>
</organism>
<reference evidence="2" key="1">
    <citation type="submission" date="2022-11" db="UniProtKB">
        <authorList>
            <consortium name="WormBaseParasite"/>
        </authorList>
    </citation>
    <scope>IDENTIFICATION</scope>
</reference>
<name>A0A915HW15_ROMCU</name>
<dbReference type="Proteomes" id="UP000887565">
    <property type="component" value="Unplaced"/>
</dbReference>
<evidence type="ECO:0000313" key="1">
    <source>
        <dbReference type="Proteomes" id="UP000887565"/>
    </source>
</evidence>